<dbReference type="EMBL" id="DF973810">
    <property type="protein sequence ID" value="GAU40474.1"/>
    <property type="molecule type" value="Genomic_DNA"/>
</dbReference>
<dbReference type="PROSITE" id="PS00283">
    <property type="entry name" value="SOYBEAN_KUNITZ"/>
    <property type="match status" value="1"/>
</dbReference>
<proteinExistence type="predicted"/>
<comment type="subcellular location">
    <subcellularLocation>
        <location evidence="1">Secreted</location>
    </subcellularLocation>
</comment>
<dbReference type="GO" id="GO:0004867">
    <property type="term" value="F:serine-type endopeptidase inhibitor activity"/>
    <property type="evidence" value="ECO:0007669"/>
    <property type="project" value="UniProtKB-KW"/>
</dbReference>
<keyword evidence="3" id="KW-0646">Protease inhibitor</keyword>
<dbReference type="InterPro" id="IPR002160">
    <property type="entry name" value="Prot_inh_Kunz-lg"/>
</dbReference>
<evidence type="ECO:0000256" key="2">
    <source>
        <dbReference type="ARBA" id="ARBA00022525"/>
    </source>
</evidence>
<evidence type="ECO:0000256" key="1">
    <source>
        <dbReference type="ARBA" id="ARBA00004613"/>
    </source>
</evidence>
<evidence type="ECO:0000313" key="8">
    <source>
        <dbReference type="Proteomes" id="UP000242715"/>
    </source>
</evidence>
<name>A0A2Z6N6G0_TRISU</name>
<keyword evidence="2" id="KW-0964">Secreted</keyword>
<dbReference type="Gene3D" id="2.80.10.50">
    <property type="match status" value="1"/>
</dbReference>
<organism evidence="7 8">
    <name type="scientific">Trifolium subterraneum</name>
    <name type="common">Subterranean clover</name>
    <dbReference type="NCBI Taxonomy" id="3900"/>
    <lineage>
        <taxon>Eukaryota</taxon>
        <taxon>Viridiplantae</taxon>
        <taxon>Streptophyta</taxon>
        <taxon>Embryophyta</taxon>
        <taxon>Tracheophyta</taxon>
        <taxon>Spermatophyta</taxon>
        <taxon>Magnoliopsida</taxon>
        <taxon>eudicotyledons</taxon>
        <taxon>Gunneridae</taxon>
        <taxon>Pentapetalae</taxon>
        <taxon>rosids</taxon>
        <taxon>fabids</taxon>
        <taxon>Fabales</taxon>
        <taxon>Fabaceae</taxon>
        <taxon>Papilionoideae</taxon>
        <taxon>50 kb inversion clade</taxon>
        <taxon>NPAAA clade</taxon>
        <taxon>Hologalegina</taxon>
        <taxon>IRL clade</taxon>
        <taxon>Trifolieae</taxon>
        <taxon>Trifolium</taxon>
    </lineage>
</organism>
<evidence type="ECO:0000256" key="5">
    <source>
        <dbReference type="ARBA" id="ARBA00023157"/>
    </source>
</evidence>
<keyword evidence="5" id="KW-1015">Disulfide bond</keyword>
<gene>
    <name evidence="7" type="ORF">TSUD_286290</name>
</gene>
<dbReference type="GO" id="GO:0005576">
    <property type="term" value="C:extracellular region"/>
    <property type="evidence" value="ECO:0007669"/>
    <property type="project" value="UniProtKB-SubCell"/>
</dbReference>
<dbReference type="Proteomes" id="UP000242715">
    <property type="component" value="Unassembled WGS sequence"/>
</dbReference>
<reference evidence="8" key="1">
    <citation type="journal article" date="2017" name="Front. Plant Sci.">
        <title>Climate Clever Clovers: New Paradigm to Reduce the Environmental Footprint of Ruminants by Breeding Low Methanogenic Forages Utilizing Haplotype Variation.</title>
        <authorList>
            <person name="Kaur P."/>
            <person name="Appels R."/>
            <person name="Bayer P.E."/>
            <person name="Keeble-Gagnere G."/>
            <person name="Wang J."/>
            <person name="Hirakawa H."/>
            <person name="Shirasawa K."/>
            <person name="Vercoe P."/>
            <person name="Stefanova K."/>
            <person name="Durmic Z."/>
            <person name="Nichols P."/>
            <person name="Revell C."/>
            <person name="Isobe S.N."/>
            <person name="Edwards D."/>
            <person name="Erskine W."/>
        </authorList>
    </citation>
    <scope>NUCLEOTIDE SEQUENCE [LARGE SCALE GENOMIC DNA]</scope>
    <source>
        <strain evidence="8">cv. Daliak</strain>
    </source>
</reference>
<dbReference type="SMART" id="SM00452">
    <property type="entry name" value="STI"/>
    <property type="match status" value="1"/>
</dbReference>
<evidence type="ECO:0000313" key="7">
    <source>
        <dbReference type="EMBL" id="GAU40474.1"/>
    </source>
</evidence>
<dbReference type="PANTHER" id="PTHR33107">
    <property type="entry name" value="KUNITZ TRYPSIN INHIBITOR 2"/>
    <property type="match status" value="1"/>
</dbReference>
<evidence type="ECO:0000256" key="4">
    <source>
        <dbReference type="ARBA" id="ARBA00022900"/>
    </source>
</evidence>
<keyword evidence="8" id="KW-1185">Reference proteome</keyword>
<keyword evidence="4" id="KW-0722">Serine protease inhibitor</keyword>
<sequence length="221" mass="24798">MKPFFLSLTLTFLLFGFTTGFSLTFSNDEQVLDTNGNPIISGGEYYIFPATLDHHKGGLRLAKTGDSKCPDTILQNVNITGLPLKFTIPNISNGIILVGTKLDIEFTKKPNCVKSSKWLIVYDSEHDQNIFHVGIGDHESKPETSIPGIFYIKKYDNAYKIEFCFDDDMGGYNCKNVMRWKDFKEGESPLVVLAEHVQDPYPVVFVDAPSFESGIAMDVMF</sequence>
<keyword evidence="6" id="KW-0732">Signal</keyword>
<dbReference type="SUPFAM" id="SSF50386">
    <property type="entry name" value="STI-like"/>
    <property type="match status" value="1"/>
</dbReference>
<feature type="chain" id="PRO_5016391550" evidence="6">
    <location>
        <begin position="21"/>
        <end position="221"/>
    </location>
</feature>
<dbReference type="InterPro" id="IPR011065">
    <property type="entry name" value="Kunitz_inhibitor_STI-like_sf"/>
</dbReference>
<dbReference type="OrthoDB" id="1431512at2759"/>
<protein>
    <submittedName>
        <fullName evidence="7">Uncharacterized protein</fullName>
    </submittedName>
</protein>
<dbReference type="PANTHER" id="PTHR33107:SF21">
    <property type="entry name" value="KUNITZ FAMILY TRYPSIN AND PROTEASE INHIBITOR PROTEIN"/>
    <property type="match status" value="1"/>
</dbReference>
<accession>A0A2Z6N6G0</accession>
<feature type="signal peptide" evidence="6">
    <location>
        <begin position="1"/>
        <end position="20"/>
    </location>
</feature>
<dbReference type="Pfam" id="PF00197">
    <property type="entry name" value="Kunitz_legume"/>
    <property type="match status" value="1"/>
</dbReference>
<dbReference type="AlphaFoldDB" id="A0A2Z6N6G0"/>
<evidence type="ECO:0000256" key="6">
    <source>
        <dbReference type="SAM" id="SignalP"/>
    </source>
</evidence>
<evidence type="ECO:0000256" key="3">
    <source>
        <dbReference type="ARBA" id="ARBA00022690"/>
    </source>
</evidence>